<name>A0AAV4SY29_CAEEX</name>
<evidence type="ECO:0000313" key="1">
    <source>
        <dbReference type="EMBL" id="GIY38302.1"/>
    </source>
</evidence>
<dbReference type="AlphaFoldDB" id="A0AAV4SY29"/>
<protein>
    <submittedName>
        <fullName evidence="1">Uncharacterized protein</fullName>
    </submittedName>
</protein>
<accession>A0AAV4SY29</accession>
<dbReference type="Proteomes" id="UP001054945">
    <property type="component" value="Unassembled WGS sequence"/>
</dbReference>
<gene>
    <name evidence="1" type="ORF">CEXT_660981</name>
</gene>
<keyword evidence="2" id="KW-1185">Reference proteome</keyword>
<sequence>MHLLSCFNYTFTTPNTKAPNTKALSLNQSQNPSSTGPMINCTEGRKYHHGYRRKQISGREFSRSERRWPGLLNFPQRRCARVLVRHTLRDAPLNALSE</sequence>
<evidence type="ECO:0000313" key="2">
    <source>
        <dbReference type="Proteomes" id="UP001054945"/>
    </source>
</evidence>
<dbReference type="EMBL" id="BPLR01010285">
    <property type="protein sequence ID" value="GIY38302.1"/>
    <property type="molecule type" value="Genomic_DNA"/>
</dbReference>
<proteinExistence type="predicted"/>
<organism evidence="1 2">
    <name type="scientific">Caerostris extrusa</name>
    <name type="common">Bark spider</name>
    <name type="synonym">Caerostris bankana</name>
    <dbReference type="NCBI Taxonomy" id="172846"/>
    <lineage>
        <taxon>Eukaryota</taxon>
        <taxon>Metazoa</taxon>
        <taxon>Ecdysozoa</taxon>
        <taxon>Arthropoda</taxon>
        <taxon>Chelicerata</taxon>
        <taxon>Arachnida</taxon>
        <taxon>Araneae</taxon>
        <taxon>Araneomorphae</taxon>
        <taxon>Entelegynae</taxon>
        <taxon>Araneoidea</taxon>
        <taxon>Araneidae</taxon>
        <taxon>Caerostris</taxon>
    </lineage>
</organism>
<reference evidence="1 2" key="1">
    <citation type="submission" date="2021-06" db="EMBL/GenBank/DDBJ databases">
        <title>Caerostris extrusa draft genome.</title>
        <authorList>
            <person name="Kono N."/>
            <person name="Arakawa K."/>
        </authorList>
    </citation>
    <scope>NUCLEOTIDE SEQUENCE [LARGE SCALE GENOMIC DNA]</scope>
</reference>
<comment type="caution">
    <text evidence="1">The sequence shown here is derived from an EMBL/GenBank/DDBJ whole genome shotgun (WGS) entry which is preliminary data.</text>
</comment>